<dbReference type="OrthoDB" id="4798501at2759"/>
<feature type="domain" description="PcRGLX/YetA-like central beta-sandwich" evidence="1">
    <location>
        <begin position="48"/>
        <end position="414"/>
    </location>
</feature>
<protein>
    <recommendedName>
        <fullName evidence="5">Tat pathway signal sequence domain protein</fullName>
    </recommendedName>
</protein>
<dbReference type="InterPro" id="IPR048331">
    <property type="entry name" value="PcRGLX/YetA_3rd"/>
</dbReference>
<proteinExistence type="predicted"/>
<gene>
    <name evidence="3" type="ORF">BP6252_11225</name>
</gene>
<dbReference type="PANTHER" id="PTHR40081">
    <property type="entry name" value="CONCANAVALIN A-LIKE LECTIN/GLUCANASE"/>
    <property type="match status" value="1"/>
</dbReference>
<dbReference type="InterPro" id="IPR048330">
    <property type="entry name" value="PcRGLX/YetA_2nd"/>
</dbReference>
<keyword evidence="4" id="KW-1185">Reference proteome</keyword>
<evidence type="ECO:0008006" key="5">
    <source>
        <dbReference type="Google" id="ProtNLM"/>
    </source>
</evidence>
<accession>A0A3D8QPW7</accession>
<feature type="domain" description="PcRGLX/YetA-like C-terminal alpha/alpha toroid" evidence="2">
    <location>
        <begin position="420"/>
        <end position="830"/>
    </location>
</feature>
<dbReference type="Pfam" id="PF21346">
    <property type="entry name" value="PcRGLX_3rd"/>
    <property type="match status" value="1"/>
</dbReference>
<organism evidence="3 4">
    <name type="scientific">Coleophoma cylindrospora</name>
    <dbReference type="NCBI Taxonomy" id="1849047"/>
    <lineage>
        <taxon>Eukaryota</taxon>
        <taxon>Fungi</taxon>
        <taxon>Dikarya</taxon>
        <taxon>Ascomycota</taxon>
        <taxon>Pezizomycotina</taxon>
        <taxon>Leotiomycetes</taxon>
        <taxon>Helotiales</taxon>
        <taxon>Dermateaceae</taxon>
        <taxon>Coleophoma</taxon>
    </lineage>
</organism>
<dbReference type="EMBL" id="PDLM01000013">
    <property type="protein sequence ID" value="RDW63680.1"/>
    <property type="molecule type" value="Genomic_DNA"/>
</dbReference>
<dbReference type="InterPro" id="IPR045793">
    <property type="entry name" value="PcRGLX/YetA-like"/>
</dbReference>
<name>A0A3D8QPW7_9HELO</name>
<sequence>MGRNFRRWTAHAIPADIKPEGFYSICTFLNNDRPEPKANVSSLIELSVRIDTAQEIIEVKTGKITVTFSTAGGTIIQSIKNTNGGVTGRNGKLILLSQSSVASEYTPDPATKYYEFEGRINEAIVEQNGPVRAVITIKGEHHIVSIDKSDHHRPWLPFTLRFYLYAGSGSIRMVHTIVYDGDMNSDFIRGLGIRFDIPLENEALYDRHVRISTGPGVLKEAIQGITGLRRDPGPSVRHAQSAGKPTPPLELWDTACSSRLKWVQSWNDYTLSQLCADGFTLQKRTKSGSWVKVPGGTQAGGLAYLGGATRGGLAIGLRHFWERYPTGIDIRNAATDTGEMTVWLYSPAAAPIDMRPYHDGMNQESYADQLDALNITYEDWESGTGTPFGVARTNEVEIFSLENTPDQEVFAMMTEETRNPPVLVTDSENIYRSKAFEDYWSPISHFNTLDPEIQKIESNLEFMCRFYQTQISQRRWYGFWDHGDIMHAYDKDRQTWCYDVGGYAWDNSELSPDIWLWLYFLHTGRPDVYRMAEALTQHTGEVDVYHIGIHKGLRTRHGVQHWSDSCKQARVSNALYRKYFYYLSGGDEGVGDLLREVLDVEQTFLTLDPYRKARKDGSTYIADAYALSVSLGTDWSAMASAWIIELKVIASLTNGFVTGTAMYNMVTGEISPPPQDYHNQGHVQISHLSAMFGLFEVCAEIIERYPREVTRELERQWLEYCRYFNGTAEEQIKRFGISFGKLQLRQGHSRLTAYAAKRLGDKDLARRAWQQFYLEGEYGPEDGYGPDTAWESSSIGRGDALVRVDKAVWVSTNITALYGIAAIQNLALVGR</sequence>
<comment type="caution">
    <text evidence="3">The sequence shown here is derived from an EMBL/GenBank/DDBJ whole genome shotgun (WGS) entry which is preliminary data.</text>
</comment>
<dbReference type="Proteomes" id="UP000256645">
    <property type="component" value="Unassembled WGS sequence"/>
</dbReference>
<evidence type="ECO:0000259" key="1">
    <source>
        <dbReference type="Pfam" id="PF21345"/>
    </source>
</evidence>
<reference evidence="3 4" key="1">
    <citation type="journal article" date="2018" name="IMA Fungus">
        <title>IMA Genome-F 9: Draft genome sequence of Annulohypoxylon stygium, Aspergillus mulundensis, Berkeleyomyces basicola (syn. Thielaviopsis basicola), Ceratocystis smalleyi, two Cercospora beticola strains, Coleophoma cylindrospora, Fusarium fracticaudum, Phialophora cf. hyalina, and Morchella septimelata.</title>
        <authorList>
            <person name="Wingfield B.D."/>
            <person name="Bills G.F."/>
            <person name="Dong Y."/>
            <person name="Huang W."/>
            <person name="Nel W.J."/>
            <person name="Swalarsk-Parry B.S."/>
            <person name="Vaghefi N."/>
            <person name="Wilken P.M."/>
            <person name="An Z."/>
            <person name="de Beer Z.W."/>
            <person name="De Vos L."/>
            <person name="Chen L."/>
            <person name="Duong T.A."/>
            <person name="Gao Y."/>
            <person name="Hammerbacher A."/>
            <person name="Kikkert J.R."/>
            <person name="Li Y."/>
            <person name="Li H."/>
            <person name="Li K."/>
            <person name="Li Q."/>
            <person name="Liu X."/>
            <person name="Ma X."/>
            <person name="Naidoo K."/>
            <person name="Pethybridge S.J."/>
            <person name="Sun J."/>
            <person name="Steenkamp E.T."/>
            <person name="van der Nest M.A."/>
            <person name="van Wyk S."/>
            <person name="Wingfield M.J."/>
            <person name="Xiong C."/>
            <person name="Yue Q."/>
            <person name="Zhang X."/>
        </authorList>
    </citation>
    <scope>NUCLEOTIDE SEQUENCE [LARGE SCALE GENOMIC DNA]</scope>
    <source>
        <strain evidence="3 4">BP6252</strain>
    </source>
</reference>
<evidence type="ECO:0000313" key="3">
    <source>
        <dbReference type="EMBL" id="RDW63680.1"/>
    </source>
</evidence>
<evidence type="ECO:0000313" key="4">
    <source>
        <dbReference type="Proteomes" id="UP000256645"/>
    </source>
</evidence>
<evidence type="ECO:0000259" key="2">
    <source>
        <dbReference type="Pfam" id="PF21346"/>
    </source>
</evidence>
<dbReference type="PANTHER" id="PTHR40081:SF1">
    <property type="entry name" value="TAT PATHWAY SIGNAL SEQUENCE DOMAIN PROTEIN"/>
    <property type="match status" value="1"/>
</dbReference>
<dbReference type="AlphaFoldDB" id="A0A3D8QPW7"/>
<dbReference type="Pfam" id="PF21345">
    <property type="entry name" value="PcRGLX_2nd"/>
    <property type="match status" value="1"/>
</dbReference>